<dbReference type="PROSITE" id="PS01124">
    <property type="entry name" value="HTH_ARAC_FAMILY_2"/>
    <property type="match status" value="1"/>
</dbReference>
<dbReference type="Pfam" id="PF12833">
    <property type="entry name" value="HTH_18"/>
    <property type="match status" value="1"/>
</dbReference>
<dbReference type="InterPro" id="IPR032687">
    <property type="entry name" value="AraC-type_N"/>
</dbReference>
<evidence type="ECO:0000256" key="2">
    <source>
        <dbReference type="ARBA" id="ARBA00023125"/>
    </source>
</evidence>
<organism evidence="5 6">
    <name type="scientific">Streptomyces chengmaiensis</name>
    <dbReference type="NCBI Taxonomy" id="3040919"/>
    <lineage>
        <taxon>Bacteria</taxon>
        <taxon>Bacillati</taxon>
        <taxon>Actinomycetota</taxon>
        <taxon>Actinomycetes</taxon>
        <taxon>Kitasatosporales</taxon>
        <taxon>Streptomycetaceae</taxon>
        <taxon>Streptomyces</taxon>
    </lineage>
</organism>
<dbReference type="RefSeq" id="WP_279932231.1">
    <property type="nucleotide sequence ID" value="NZ_JARWBG010000054.1"/>
</dbReference>
<name>A0ABT6HYZ9_9ACTN</name>
<comment type="caution">
    <text evidence="5">The sequence shown here is derived from an EMBL/GenBank/DDBJ whole genome shotgun (WGS) entry which is preliminary data.</text>
</comment>
<evidence type="ECO:0000256" key="1">
    <source>
        <dbReference type="ARBA" id="ARBA00023015"/>
    </source>
</evidence>
<evidence type="ECO:0000313" key="6">
    <source>
        <dbReference type="Proteomes" id="UP001223144"/>
    </source>
</evidence>
<feature type="domain" description="HTH araC/xylS-type" evidence="4">
    <location>
        <begin position="229"/>
        <end position="325"/>
    </location>
</feature>
<dbReference type="PANTHER" id="PTHR47894:SF1">
    <property type="entry name" value="HTH-TYPE TRANSCRIPTIONAL REGULATOR VQSM"/>
    <property type="match status" value="1"/>
</dbReference>
<evidence type="ECO:0000259" key="4">
    <source>
        <dbReference type="PROSITE" id="PS01124"/>
    </source>
</evidence>
<evidence type="ECO:0000313" key="5">
    <source>
        <dbReference type="EMBL" id="MDH2393034.1"/>
    </source>
</evidence>
<dbReference type="EMBL" id="JARWBG010000054">
    <property type="protein sequence ID" value="MDH2393034.1"/>
    <property type="molecule type" value="Genomic_DNA"/>
</dbReference>
<reference evidence="5 6" key="1">
    <citation type="submission" date="2023-04" db="EMBL/GenBank/DDBJ databases">
        <title>Streptomyces chengmaiensis sp. nov. isolated from the stem of mangrove plant in Hainan.</title>
        <authorList>
            <person name="Huang X."/>
            <person name="Zhou S."/>
            <person name="Chu X."/>
            <person name="Xie Y."/>
            <person name="Lin Y."/>
        </authorList>
    </citation>
    <scope>NUCLEOTIDE SEQUENCE [LARGE SCALE GENOMIC DNA]</scope>
    <source>
        <strain evidence="5 6">HNM0663</strain>
    </source>
</reference>
<accession>A0ABT6HYZ9</accession>
<dbReference type="SMART" id="SM00342">
    <property type="entry name" value="HTH_ARAC"/>
    <property type="match status" value="1"/>
</dbReference>
<dbReference type="Pfam" id="PF12625">
    <property type="entry name" value="Arabinose_bd"/>
    <property type="match status" value="1"/>
</dbReference>
<keyword evidence="2" id="KW-0238">DNA-binding</keyword>
<keyword evidence="1" id="KW-0805">Transcription regulation</keyword>
<dbReference type="SUPFAM" id="SSF46689">
    <property type="entry name" value="Homeodomain-like"/>
    <property type="match status" value="1"/>
</dbReference>
<dbReference type="Gene3D" id="1.10.10.60">
    <property type="entry name" value="Homeodomain-like"/>
    <property type="match status" value="1"/>
</dbReference>
<gene>
    <name evidence="5" type="ORF">QCN29_30520</name>
</gene>
<keyword evidence="6" id="KW-1185">Reference proteome</keyword>
<proteinExistence type="predicted"/>
<evidence type="ECO:0000256" key="3">
    <source>
        <dbReference type="ARBA" id="ARBA00023163"/>
    </source>
</evidence>
<dbReference type="PANTHER" id="PTHR47894">
    <property type="entry name" value="HTH-TYPE TRANSCRIPTIONAL REGULATOR GADX"/>
    <property type="match status" value="1"/>
</dbReference>
<dbReference type="InterPro" id="IPR009057">
    <property type="entry name" value="Homeodomain-like_sf"/>
</dbReference>
<keyword evidence="3" id="KW-0804">Transcription</keyword>
<dbReference type="InterPro" id="IPR018060">
    <property type="entry name" value="HTH_AraC"/>
</dbReference>
<dbReference type="Proteomes" id="UP001223144">
    <property type="component" value="Unassembled WGS sequence"/>
</dbReference>
<sequence>MPADLFTVQASTRALLTDLGLSPGDVLRRAGLAQDLFARTPVQLTAEEYFSLWRAVEAEADDPELPLTVARVLSPEVFDPLLFAALCSPDLRAAARRIAAYKKLIGPMAVQVTEASGRLTLVLAWPPSVTPPPLLAVTELVFWVVLARVATRAQVSPLRITTPEPPPDARPYLDFLGAAVERGPQQSITFSSYDADRPFLTADPRMWDFFEPELRRRMSELESGATATERVRAALLELLPAGSAAMEAVARSLTVSTRTLQRQLKGEGTTFQTVLNDTRETLARHYLAHSQLTVREISFLLGYEDPNSFYRAFHTWTGLTPAQLG</sequence>
<protein>
    <submittedName>
        <fullName evidence="5">AraC family transcriptional regulator ligand-binding domain-containing protein</fullName>
    </submittedName>
</protein>